<evidence type="ECO:0000256" key="1">
    <source>
        <dbReference type="SAM" id="MobiDB-lite"/>
    </source>
</evidence>
<evidence type="ECO:0000313" key="3">
    <source>
        <dbReference type="Proteomes" id="UP000031443"/>
    </source>
</evidence>
<dbReference type="Proteomes" id="UP000031443">
    <property type="component" value="Unassembled WGS sequence"/>
</dbReference>
<accession>M7BSV1</accession>
<dbReference type="EMBL" id="KB529356">
    <property type="protein sequence ID" value="EMP35178.1"/>
    <property type="molecule type" value="Genomic_DNA"/>
</dbReference>
<keyword evidence="3" id="KW-1185">Reference proteome</keyword>
<reference evidence="3" key="1">
    <citation type="journal article" date="2013" name="Nat. Genet.">
        <title>The draft genomes of soft-shell turtle and green sea turtle yield insights into the development and evolution of the turtle-specific body plan.</title>
        <authorList>
            <person name="Wang Z."/>
            <person name="Pascual-Anaya J."/>
            <person name="Zadissa A."/>
            <person name="Li W."/>
            <person name="Niimura Y."/>
            <person name="Huang Z."/>
            <person name="Li C."/>
            <person name="White S."/>
            <person name="Xiong Z."/>
            <person name="Fang D."/>
            <person name="Wang B."/>
            <person name="Ming Y."/>
            <person name="Chen Y."/>
            <person name="Zheng Y."/>
            <person name="Kuraku S."/>
            <person name="Pignatelli M."/>
            <person name="Herrero J."/>
            <person name="Beal K."/>
            <person name="Nozawa M."/>
            <person name="Li Q."/>
            <person name="Wang J."/>
            <person name="Zhang H."/>
            <person name="Yu L."/>
            <person name="Shigenobu S."/>
            <person name="Wang J."/>
            <person name="Liu J."/>
            <person name="Flicek P."/>
            <person name="Searle S."/>
            <person name="Wang J."/>
            <person name="Kuratani S."/>
            <person name="Yin Y."/>
            <person name="Aken B."/>
            <person name="Zhang G."/>
            <person name="Irie N."/>
        </authorList>
    </citation>
    <scope>NUCLEOTIDE SEQUENCE [LARGE SCALE GENOMIC DNA]</scope>
</reference>
<protein>
    <submittedName>
        <fullName evidence="2">Uncharacterized protein</fullName>
    </submittedName>
</protein>
<gene>
    <name evidence="2" type="ORF">UY3_07663</name>
</gene>
<evidence type="ECO:0000313" key="2">
    <source>
        <dbReference type="EMBL" id="EMP35178.1"/>
    </source>
</evidence>
<feature type="region of interest" description="Disordered" evidence="1">
    <location>
        <begin position="82"/>
        <end position="102"/>
    </location>
</feature>
<proteinExistence type="predicted"/>
<feature type="region of interest" description="Disordered" evidence="1">
    <location>
        <begin position="1"/>
        <end position="21"/>
    </location>
</feature>
<name>M7BSV1_CHEMY</name>
<sequence length="102" mass="10747">MEPVQVGERKQQASWEVGRPPNSESEIVLLGQSPGCSVLPIPPGRGDLAPLRKLLMTPAGLLLPATERSTLLFGQMVPGPLPLSPRAQASRSPPVIGVRPPA</sequence>
<dbReference type="AlphaFoldDB" id="M7BSV1"/>
<organism evidence="2 3">
    <name type="scientific">Chelonia mydas</name>
    <name type="common">Green sea-turtle</name>
    <name type="synonym">Chelonia agassizi</name>
    <dbReference type="NCBI Taxonomy" id="8469"/>
    <lineage>
        <taxon>Eukaryota</taxon>
        <taxon>Metazoa</taxon>
        <taxon>Chordata</taxon>
        <taxon>Craniata</taxon>
        <taxon>Vertebrata</taxon>
        <taxon>Euteleostomi</taxon>
        <taxon>Archelosauria</taxon>
        <taxon>Testudinata</taxon>
        <taxon>Testudines</taxon>
        <taxon>Cryptodira</taxon>
        <taxon>Durocryptodira</taxon>
        <taxon>Americhelydia</taxon>
        <taxon>Chelonioidea</taxon>
        <taxon>Cheloniidae</taxon>
        <taxon>Chelonia</taxon>
    </lineage>
</organism>